<evidence type="ECO:0000313" key="3">
    <source>
        <dbReference type="Proteomes" id="UP000823485"/>
    </source>
</evidence>
<gene>
    <name evidence="2" type="ORF">JOC94_001231</name>
</gene>
<protein>
    <submittedName>
        <fullName evidence="2">Uncharacterized protein</fullName>
    </submittedName>
</protein>
<dbReference type="EMBL" id="JAFBFH010000006">
    <property type="protein sequence ID" value="MBM7714259.1"/>
    <property type="molecule type" value="Genomic_DNA"/>
</dbReference>
<keyword evidence="1" id="KW-1133">Transmembrane helix</keyword>
<evidence type="ECO:0000313" key="2">
    <source>
        <dbReference type="EMBL" id="MBM7714259.1"/>
    </source>
</evidence>
<dbReference type="Proteomes" id="UP000823485">
    <property type="component" value="Unassembled WGS sequence"/>
</dbReference>
<keyword evidence="1" id="KW-0812">Transmembrane</keyword>
<sequence length="50" mass="5968">MPLKEQIWIDNRQWIALLLLTSAAQIISMVPVVRTLEKECFAYRHFFIPH</sequence>
<organism evidence="2 3">
    <name type="scientific">Siminovitchia thermophila</name>
    <dbReference type="NCBI Taxonomy" id="1245522"/>
    <lineage>
        <taxon>Bacteria</taxon>
        <taxon>Bacillati</taxon>
        <taxon>Bacillota</taxon>
        <taxon>Bacilli</taxon>
        <taxon>Bacillales</taxon>
        <taxon>Bacillaceae</taxon>
        <taxon>Siminovitchia</taxon>
    </lineage>
</organism>
<proteinExistence type="predicted"/>
<name>A0ABS2R509_9BACI</name>
<reference evidence="2 3" key="1">
    <citation type="submission" date="2021-01" db="EMBL/GenBank/DDBJ databases">
        <title>Genomic Encyclopedia of Type Strains, Phase IV (KMG-IV): sequencing the most valuable type-strain genomes for metagenomic binning, comparative biology and taxonomic classification.</title>
        <authorList>
            <person name="Goeker M."/>
        </authorList>
    </citation>
    <scope>NUCLEOTIDE SEQUENCE [LARGE SCALE GENOMIC DNA]</scope>
    <source>
        <strain evidence="2 3">DSM 105453</strain>
    </source>
</reference>
<feature type="transmembrane region" description="Helical" evidence="1">
    <location>
        <begin position="14"/>
        <end position="36"/>
    </location>
</feature>
<keyword evidence="3" id="KW-1185">Reference proteome</keyword>
<comment type="caution">
    <text evidence="2">The sequence shown here is derived from an EMBL/GenBank/DDBJ whole genome shotgun (WGS) entry which is preliminary data.</text>
</comment>
<evidence type="ECO:0000256" key="1">
    <source>
        <dbReference type="SAM" id="Phobius"/>
    </source>
</evidence>
<accession>A0ABS2R509</accession>
<keyword evidence="1" id="KW-0472">Membrane</keyword>